<dbReference type="PANTHER" id="PTHR47524:SF1">
    <property type="entry name" value="20S RRNA ACCUMULATION PROTEIN 4"/>
    <property type="match status" value="1"/>
</dbReference>
<feature type="compositionally biased region" description="Polar residues" evidence="1">
    <location>
        <begin position="157"/>
        <end position="169"/>
    </location>
</feature>
<dbReference type="PANTHER" id="PTHR47524">
    <property type="entry name" value="20S RRNA ACCUMULATION PROTEIN 4"/>
    <property type="match status" value="1"/>
</dbReference>
<dbReference type="InterPro" id="IPR007320">
    <property type="entry name" value="PDCD2_C"/>
</dbReference>
<dbReference type="AlphaFoldDB" id="A0A8E2EM11"/>
<feature type="region of interest" description="Disordered" evidence="1">
    <location>
        <begin position="157"/>
        <end position="244"/>
    </location>
</feature>
<feature type="domain" description="Programmed cell death protein 2 C-terminal" evidence="2">
    <location>
        <begin position="303"/>
        <end position="432"/>
    </location>
</feature>
<evidence type="ECO:0000256" key="1">
    <source>
        <dbReference type="SAM" id="MobiDB-lite"/>
    </source>
</evidence>
<dbReference type="OrthoDB" id="443682at2759"/>
<dbReference type="EMBL" id="KV751168">
    <property type="protein sequence ID" value="OCL01227.1"/>
    <property type="molecule type" value="Genomic_DNA"/>
</dbReference>
<evidence type="ECO:0000313" key="3">
    <source>
        <dbReference type="EMBL" id="OCL01227.1"/>
    </source>
</evidence>
<feature type="region of interest" description="Disordered" evidence="1">
    <location>
        <begin position="262"/>
        <end position="298"/>
    </location>
</feature>
<name>A0A8E2EM11_9PEZI</name>
<accession>A0A8E2EM11</accession>
<dbReference type="GO" id="GO:0005737">
    <property type="term" value="C:cytoplasm"/>
    <property type="evidence" value="ECO:0007669"/>
    <property type="project" value="InterPro"/>
</dbReference>
<dbReference type="Proteomes" id="UP000250140">
    <property type="component" value="Unassembled WGS sequence"/>
</dbReference>
<feature type="compositionally biased region" description="Low complexity" evidence="1">
    <location>
        <begin position="224"/>
        <end position="233"/>
    </location>
</feature>
<dbReference type="Pfam" id="PF04194">
    <property type="entry name" value="PDCD2_C"/>
    <property type="match status" value="1"/>
</dbReference>
<sequence>MADYDSDSSGGEEDYTETNVLLGFASKEPTGDSISHLGGYPTWLDDSTAPSGALAKCKVCNDLLTLLLELNGDLPEHFPGHERRLYMFSCKRKTCRRKEGSVRGIRATRVTKAQGGKSVSKVQEALAAQKEEKKPQANIGESLFGVTAPGASSTAANPFTNPFSTSSTGKAPANPFAAPSAAGTNPFSTPLSPPATTNPTSPTDTTTAVSTLPETFAQKVRLNSPSASTTTTTPPRPHAPWPSQSAFPLPYPTYYLDADYETLSAPPTPEIPSTARMDIDNDPASSSNNNGKEDKEAFESTLDKTFQRFADRLAHNPEQVLRYEFRGSPLLYSKTDGVGKLLTPAVEAGVGKVVTSAGTASGMPRCGNCGAERVFEVQLTPHAIAELEAEEMGLEGMEWGTVILGVCGKDCAARDVGEGEVGYLEEWVGVQWEEVAKRG</sequence>
<feature type="compositionally biased region" description="Low complexity" evidence="1">
    <location>
        <begin position="171"/>
        <end position="213"/>
    </location>
</feature>
<reference evidence="3 4" key="1">
    <citation type="journal article" date="2016" name="Nat. Commun.">
        <title>Ectomycorrhizal ecology is imprinted in the genome of the dominant symbiotic fungus Cenococcum geophilum.</title>
        <authorList>
            <consortium name="DOE Joint Genome Institute"/>
            <person name="Peter M."/>
            <person name="Kohler A."/>
            <person name="Ohm R.A."/>
            <person name="Kuo A."/>
            <person name="Krutzmann J."/>
            <person name="Morin E."/>
            <person name="Arend M."/>
            <person name="Barry K.W."/>
            <person name="Binder M."/>
            <person name="Choi C."/>
            <person name="Clum A."/>
            <person name="Copeland A."/>
            <person name="Grisel N."/>
            <person name="Haridas S."/>
            <person name="Kipfer T."/>
            <person name="LaButti K."/>
            <person name="Lindquist E."/>
            <person name="Lipzen A."/>
            <person name="Maire R."/>
            <person name="Meier B."/>
            <person name="Mihaltcheva S."/>
            <person name="Molinier V."/>
            <person name="Murat C."/>
            <person name="Poggeler S."/>
            <person name="Quandt C.A."/>
            <person name="Sperisen C."/>
            <person name="Tritt A."/>
            <person name="Tisserant E."/>
            <person name="Crous P.W."/>
            <person name="Henrissat B."/>
            <person name="Nehls U."/>
            <person name="Egli S."/>
            <person name="Spatafora J.W."/>
            <person name="Grigoriev I.V."/>
            <person name="Martin F.M."/>
        </authorList>
    </citation>
    <scope>NUCLEOTIDE SEQUENCE [LARGE SCALE GENOMIC DNA]</scope>
    <source>
        <strain evidence="3 4">CBS 207.34</strain>
    </source>
</reference>
<dbReference type="GO" id="GO:0030490">
    <property type="term" value="P:maturation of SSU-rRNA"/>
    <property type="evidence" value="ECO:0007669"/>
    <property type="project" value="TreeGrafter"/>
</dbReference>
<evidence type="ECO:0000259" key="2">
    <source>
        <dbReference type="Pfam" id="PF04194"/>
    </source>
</evidence>
<organism evidence="3 4">
    <name type="scientific">Glonium stellatum</name>
    <dbReference type="NCBI Taxonomy" id="574774"/>
    <lineage>
        <taxon>Eukaryota</taxon>
        <taxon>Fungi</taxon>
        <taxon>Dikarya</taxon>
        <taxon>Ascomycota</taxon>
        <taxon>Pezizomycotina</taxon>
        <taxon>Dothideomycetes</taxon>
        <taxon>Pleosporomycetidae</taxon>
        <taxon>Gloniales</taxon>
        <taxon>Gloniaceae</taxon>
        <taxon>Glonium</taxon>
    </lineage>
</organism>
<evidence type="ECO:0000313" key="4">
    <source>
        <dbReference type="Proteomes" id="UP000250140"/>
    </source>
</evidence>
<protein>
    <recommendedName>
        <fullName evidence="2">Programmed cell death protein 2 C-terminal domain-containing protein</fullName>
    </recommendedName>
</protein>
<keyword evidence="4" id="KW-1185">Reference proteome</keyword>
<gene>
    <name evidence="3" type="ORF">AOQ84DRAFT_393816</name>
</gene>
<proteinExistence type="predicted"/>